<feature type="transmembrane region" description="Helical" evidence="2">
    <location>
        <begin position="393"/>
        <end position="422"/>
    </location>
</feature>
<keyword evidence="2" id="KW-1133">Transmembrane helix</keyword>
<name>X6NHT6_RETFI</name>
<evidence type="ECO:0000313" key="4">
    <source>
        <dbReference type="Proteomes" id="UP000023152"/>
    </source>
</evidence>
<sequence length="579" mass="66862">MKLTILGEHGQHRTGLLSAFWLMLICIFFALGWILSDNLLQTKLLISEVVGLPSSSVLSKEDKHSQERAQAGKAVGAHESDEHAQKKESKTASQGYASKDWLTLEPQRMSRVNGMESCPYWNDICVHNGHFYVRNDSETFELQMQHWDLLGQLVDVESVVSKSNDVYRQFFKAEPWNQSRTQDEYNEAKCAYHPIVNHMILEAKYMTMLGESESVVYVPSLILGKVYALACPTYHRFTEPHLAASVSGACSFVAFFWDTLHVVHNTTRHPLHPIDLPSFGSLGLYPIVISSLNQYIDSVDIYLQRDTLLFKQTQLTQILKSMSPHSPVVVPLNQVPKWRVIGFYQRIVRRRWTNLDDILRNCNTMLNPFFIACDSILLEGFLHSRDVVIKHRIFDLVFGIHGTIYIHTYMCIYIYMYIYLYIYVHIYIQIYCVNEIGAHLQDAIWMRQNGSFIVELMPAMGDPWASSLDEPTLVGYTYWDTQFNYFGLQLPNDSIVWTTDRPQREQDWSRRNFQVRWSMLVDIIHFLMIDGGGFCNTFKSGKNVVVPAHIQNYGFAVFNAFCPGDDKPYHYTKPKGDHL</sequence>
<evidence type="ECO:0000256" key="1">
    <source>
        <dbReference type="SAM" id="MobiDB-lite"/>
    </source>
</evidence>
<comment type="caution">
    <text evidence="3">The sequence shown here is derived from an EMBL/GenBank/DDBJ whole genome shotgun (WGS) entry which is preliminary data.</text>
</comment>
<dbReference type="EMBL" id="ASPP01008414">
    <property type="protein sequence ID" value="ETO25576.1"/>
    <property type="molecule type" value="Genomic_DNA"/>
</dbReference>
<feature type="compositionally biased region" description="Basic and acidic residues" evidence="1">
    <location>
        <begin position="76"/>
        <end position="90"/>
    </location>
</feature>
<keyword evidence="2" id="KW-0812">Transmembrane</keyword>
<dbReference type="Proteomes" id="UP000023152">
    <property type="component" value="Unassembled WGS sequence"/>
</dbReference>
<feature type="transmembrane region" description="Helical" evidence="2">
    <location>
        <begin position="16"/>
        <end position="35"/>
    </location>
</feature>
<proteinExistence type="predicted"/>
<gene>
    <name evidence="3" type="ORF">RFI_11560</name>
</gene>
<reference evidence="3 4" key="1">
    <citation type="journal article" date="2013" name="Curr. Biol.">
        <title>The Genome of the Foraminiferan Reticulomyxa filosa.</title>
        <authorList>
            <person name="Glockner G."/>
            <person name="Hulsmann N."/>
            <person name="Schleicher M."/>
            <person name="Noegel A.A."/>
            <person name="Eichinger L."/>
            <person name="Gallinger C."/>
            <person name="Pawlowski J."/>
            <person name="Sierra R."/>
            <person name="Euteneuer U."/>
            <person name="Pillet L."/>
            <person name="Moustafa A."/>
            <person name="Platzer M."/>
            <person name="Groth M."/>
            <person name="Szafranski K."/>
            <person name="Schliwa M."/>
        </authorList>
    </citation>
    <scope>NUCLEOTIDE SEQUENCE [LARGE SCALE GENOMIC DNA]</scope>
</reference>
<keyword evidence="2" id="KW-0472">Membrane</keyword>
<protein>
    <submittedName>
        <fullName evidence="3">Uncharacterized protein</fullName>
    </submittedName>
</protein>
<dbReference type="AlphaFoldDB" id="X6NHT6"/>
<evidence type="ECO:0000313" key="3">
    <source>
        <dbReference type="EMBL" id="ETO25576.1"/>
    </source>
</evidence>
<accession>X6NHT6</accession>
<organism evidence="3 4">
    <name type="scientific">Reticulomyxa filosa</name>
    <dbReference type="NCBI Taxonomy" id="46433"/>
    <lineage>
        <taxon>Eukaryota</taxon>
        <taxon>Sar</taxon>
        <taxon>Rhizaria</taxon>
        <taxon>Retaria</taxon>
        <taxon>Foraminifera</taxon>
        <taxon>Monothalamids</taxon>
        <taxon>Reticulomyxidae</taxon>
        <taxon>Reticulomyxa</taxon>
    </lineage>
</organism>
<evidence type="ECO:0000256" key="2">
    <source>
        <dbReference type="SAM" id="Phobius"/>
    </source>
</evidence>
<keyword evidence="4" id="KW-1185">Reference proteome</keyword>
<feature type="region of interest" description="Disordered" evidence="1">
    <location>
        <begin position="60"/>
        <end position="94"/>
    </location>
</feature>